<dbReference type="EMBL" id="CAVLGL010000035">
    <property type="protein sequence ID" value="CAK1581672.1"/>
    <property type="molecule type" value="Genomic_DNA"/>
</dbReference>
<evidence type="ECO:0000256" key="1">
    <source>
        <dbReference type="ARBA" id="ARBA00004604"/>
    </source>
</evidence>
<keyword evidence="3" id="KW-0240">DNA-directed RNA polymerase</keyword>
<comment type="similarity">
    <text evidence="2">Belongs to the eukaryotic RPA49/POLR1E RNA polymerase subunit family.</text>
</comment>
<keyword evidence="4" id="KW-0804">Transcription</keyword>
<dbReference type="InterPro" id="IPR009668">
    <property type="entry name" value="RNA_pol-assoc_fac_A49-like"/>
</dbReference>
<evidence type="ECO:0000313" key="6">
    <source>
        <dbReference type="EMBL" id="CAK1581672.1"/>
    </source>
</evidence>
<accession>A0AAV1KIN9</accession>
<dbReference type="GO" id="GO:0003677">
    <property type="term" value="F:DNA binding"/>
    <property type="evidence" value="ECO:0007669"/>
    <property type="project" value="InterPro"/>
</dbReference>
<reference evidence="6 7" key="1">
    <citation type="submission" date="2023-11" db="EMBL/GenBank/DDBJ databases">
        <authorList>
            <person name="Hedman E."/>
            <person name="Englund M."/>
            <person name="Stromberg M."/>
            <person name="Nyberg Akerstrom W."/>
            <person name="Nylinder S."/>
            <person name="Jareborg N."/>
            <person name="Kallberg Y."/>
            <person name="Kronander E."/>
        </authorList>
    </citation>
    <scope>NUCLEOTIDE SEQUENCE [LARGE SCALE GENOMIC DNA]</scope>
</reference>
<comment type="subcellular location">
    <subcellularLocation>
        <location evidence="1">Nucleus</location>
        <location evidence="1">Nucleolus</location>
    </subcellularLocation>
</comment>
<evidence type="ECO:0008006" key="8">
    <source>
        <dbReference type="Google" id="ProtNLM"/>
    </source>
</evidence>
<evidence type="ECO:0000313" key="7">
    <source>
        <dbReference type="Proteomes" id="UP001314205"/>
    </source>
</evidence>
<protein>
    <recommendedName>
        <fullName evidence="8">DNA-directed RNA polymerase I subunit RPA49</fullName>
    </recommendedName>
</protein>
<evidence type="ECO:0000256" key="4">
    <source>
        <dbReference type="ARBA" id="ARBA00023163"/>
    </source>
</evidence>
<keyword evidence="7" id="KW-1185">Reference proteome</keyword>
<dbReference type="GO" id="GO:0005730">
    <property type="term" value="C:nucleolus"/>
    <property type="evidence" value="ECO:0007669"/>
    <property type="project" value="UniProtKB-SubCell"/>
</dbReference>
<proteinExistence type="inferred from homology"/>
<keyword evidence="5" id="KW-0539">Nucleus</keyword>
<dbReference type="Pfam" id="PF06870">
    <property type="entry name" value="RNA_pol_I_A49"/>
    <property type="match status" value="1"/>
</dbReference>
<evidence type="ECO:0000256" key="5">
    <source>
        <dbReference type="ARBA" id="ARBA00023242"/>
    </source>
</evidence>
<dbReference type="PANTHER" id="PTHR14440">
    <property type="entry name" value="DNA-DIRECTED RNA POLYMERASE I SUBUNIT RPA49"/>
    <property type="match status" value="1"/>
</dbReference>
<dbReference type="Proteomes" id="UP001314205">
    <property type="component" value="Unassembled WGS sequence"/>
</dbReference>
<dbReference type="AlphaFoldDB" id="A0AAV1KIN9"/>
<organism evidence="6 7">
    <name type="scientific">Parnassius mnemosyne</name>
    <name type="common">clouded apollo</name>
    <dbReference type="NCBI Taxonomy" id="213953"/>
    <lineage>
        <taxon>Eukaryota</taxon>
        <taxon>Metazoa</taxon>
        <taxon>Ecdysozoa</taxon>
        <taxon>Arthropoda</taxon>
        <taxon>Hexapoda</taxon>
        <taxon>Insecta</taxon>
        <taxon>Pterygota</taxon>
        <taxon>Neoptera</taxon>
        <taxon>Endopterygota</taxon>
        <taxon>Lepidoptera</taxon>
        <taxon>Glossata</taxon>
        <taxon>Ditrysia</taxon>
        <taxon>Papilionoidea</taxon>
        <taxon>Papilionidae</taxon>
        <taxon>Parnassiinae</taxon>
        <taxon>Parnassini</taxon>
        <taxon>Parnassius</taxon>
        <taxon>Driopa</taxon>
    </lineage>
</organism>
<gene>
    <name evidence="6" type="ORF">PARMNEM_LOCUS3311</name>
</gene>
<dbReference type="GO" id="GO:0006351">
    <property type="term" value="P:DNA-templated transcription"/>
    <property type="evidence" value="ECO:0007669"/>
    <property type="project" value="InterPro"/>
</dbReference>
<evidence type="ECO:0000256" key="3">
    <source>
        <dbReference type="ARBA" id="ARBA00022478"/>
    </source>
</evidence>
<evidence type="ECO:0000256" key="2">
    <source>
        <dbReference type="ARBA" id="ARBA00009430"/>
    </source>
</evidence>
<name>A0AAV1KIN9_9NEOP</name>
<dbReference type="GO" id="GO:0000428">
    <property type="term" value="C:DNA-directed RNA polymerase complex"/>
    <property type="evidence" value="ECO:0007669"/>
    <property type="project" value="UniProtKB-KW"/>
</dbReference>
<comment type="caution">
    <text evidence="6">The sequence shown here is derived from an EMBL/GenBank/DDBJ whole genome shotgun (WGS) entry which is preliminary data.</text>
</comment>
<sequence>MPKLHIDEVDTKDSVCPMIVNFQNGYITNEFRPTECILFQNEKSESITVATDINDFIYSGEEEKEDLGKTLILARNKITGKVRLIEVGTVELKPVLKVDLDTTQFLETSNLELSRKFGSKKQKQQVEQREKLKVNVQIVNEQMQNVTKDITEDTLDLSSYDKVDSDDFYIPPINRDADKPELIYEFDKILKEDEFEKIYSELEGKDFTADMPVWIKNMVATKQNKKHIVLAVYATALFKLYSTMVREITKKTFKVCEFSPTLNNIVLANFILTTNEKRSRPTPYKDKALCHAIVFLLLINNLSLDLEALCQGVKLTPNTVSSKLRVTGASVLTVGNKKVVQLKLPLRTKTAFRRKSAKF</sequence>